<dbReference type="InterPro" id="IPR011990">
    <property type="entry name" value="TPR-like_helical_dom_sf"/>
</dbReference>
<organism evidence="2 3">
    <name type="scientific">Methylophilus glucosoxydans</name>
    <dbReference type="NCBI Taxonomy" id="752553"/>
    <lineage>
        <taxon>Bacteria</taxon>
        <taxon>Pseudomonadati</taxon>
        <taxon>Pseudomonadota</taxon>
        <taxon>Betaproteobacteria</taxon>
        <taxon>Nitrosomonadales</taxon>
        <taxon>Methylophilaceae</taxon>
        <taxon>Methylophilus</taxon>
    </lineage>
</organism>
<proteinExistence type="predicted"/>
<dbReference type="Proteomes" id="UP001597106">
    <property type="component" value="Unassembled WGS sequence"/>
</dbReference>
<gene>
    <name evidence="2" type="ORF">ACFQ1T_09355</name>
</gene>
<comment type="caution">
    <text evidence="2">The sequence shown here is derived from an EMBL/GenBank/DDBJ whole genome shotgun (WGS) entry which is preliminary data.</text>
</comment>
<dbReference type="InterPro" id="IPR040826">
    <property type="entry name" value="HEPN_LA2681"/>
</dbReference>
<dbReference type="EMBL" id="JBHTJW010000002">
    <property type="protein sequence ID" value="MFD0929983.1"/>
    <property type="molecule type" value="Genomic_DNA"/>
</dbReference>
<name>A0ABW3GI12_9PROT</name>
<feature type="domain" description="LA2681-like HEPN" evidence="1">
    <location>
        <begin position="264"/>
        <end position="475"/>
    </location>
</feature>
<dbReference type="SUPFAM" id="SSF48452">
    <property type="entry name" value="TPR-like"/>
    <property type="match status" value="1"/>
</dbReference>
<evidence type="ECO:0000259" key="1">
    <source>
        <dbReference type="Pfam" id="PF18733"/>
    </source>
</evidence>
<evidence type="ECO:0000313" key="2">
    <source>
        <dbReference type="EMBL" id="MFD0929983.1"/>
    </source>
</evidence>
<dbReference type="Pfam" id="PF18733">
    <property type="entry name" value="HEPN_LA2681"/>
    <property type="match status" value="1"/>
</dbReference>
<protein>
    <submittedName>
        <fullName evidence="2">LA2681 family HEPN domain-containing protein</fullName>
    </submittedName>
</protein>
<sequence length="502" mass="58882">MSDIRKLASKIDLACDRNDHETLNETLDEIGKINLKPLSPVECATLNYFIANAHSGIRRSVKQKQNWLGDQHHREKEILHLRLALSDLGELTDEEIRTDLKSRITTNLANALNNIGRFVEAIQLWDQTLISYPYFPMAMGNKASTMFEYARYASKGYVQAIFLQESYKLLKSALEIGVEKQARNEMSALADHINTFGDWDWNKVEIPLPAYRKGRTKKEKTYRKWCVENQLYLDFLNDVSRDWTSLEDTLTLPNMVQDILEEDVYLPAPYAIFNQLKQEYVSARFLIFEAIQEKDKPLHFSDRCVKLYDALDYRYYRLWVERLKMSFLSIFAIFDKIAYLVNDYWKLEIPVRNLSFQSVWFEDRGLTKIREQFLISENKPLQGLFWLSKDLYYRSKDVQLISPEAKTLTDIRNHIAHKYLRVHDHYLNNPAQERKTKGKELSFPVSDIELVEESIRLLKLARSALIYLTTAITYEESKKSADSNSEYTFPMTIHSVNDNSRL</sequence>
<accession>A0ABW3GI12</accession>
<reference evidence="3" key="1">
    <citation type="journal article" date="2019" name="Int. J. Syst. Evol. Microbiol.">
        <title>The Global Catalogue of Microorganisms (GCM) 10K type strain sequencing project: providing services to taxonomists for standard genome sequencing and annotation.</title>
        <authorList>
            <consortium name="The Broad Institute Genomics Platform"/>
            <consortium name="The Broad Institute Genome Sequencing Center for Infectious Disease"/>
            <person name="Wu L."/>
            <person name="Ma J."/>
        </authorList>
    </citation>
    <scope>NUCLEOTIDE SEQUENCE [LARGE SCALE GENOMIC DNA]</scope>
    <source>
        <strain evidence="3">CCUG 59685</strain>
    </source>
</reference>
<dbReference type="RefSeq" id="WP_194741781.1">
    <property type="nucleotide sequence ID" value="NZ_JBHTJW010000002.1"/>
</dbReference>
<evidence type="ECO:0000313" key="3">
    <source>
        <dbReference type="Proteomes" id="UP001597106"/>
    </source>
</evidence>
<keyword evidence="3" id="KW-1185">Reference proteome</keyword>